<dbReference type="PANTHER" id="PTHR11879:SF22">
    <property type="entry name" value="ASPARTATE AMINOTRANSFERASE, MITOCHONDRIAL"/>
    <property type="match status" value="1"/>
</dbReference>
<dbReference type="Pfam" id="PF00155">
    <property type="entry name" value="Aminotran_1_2"/>
    <property type="match status" value="1"/>
</dbReference>
<feature type="domain" description="Aminotransferase class I/classII large" evidence="7">
    <location>
        <begin position="27"/>
        <end position="389"/>
    </location>
</feature>
<keyword evidence="5 8" id="KW-0808">Transferase</keyword>
<dbReference type="EMBL" id="VKAD01000002">
    <property type="protein sequence ID" value="TXR52086.1"/>
    <property type="molecule type" value="Genomic_DNA"/>
</dbReference>
<evidence type="ECO:0000313" key="8">
    <source>
        <dbReference type="EMBL" id="TXR52086.1"/>
    </source>
</evidence>
<evidence type="ECO:0000256" key="5">
    <source>
        <dbReference type="ARBA" id="ARBA00022679"/>
    </source>
</evidence>
<evidence type="ECO:0000256" key="1">
    <source>
        <dbReference type="ARBA" id="ARBA00001933"/>
    </source>
</evidence>
<dbReference type="PRINTS" id="PR00799">
    <property type="entry name" value="TRANSAMINASE"/>
</dbReference>
<keyword evidence="4 8" id="KW-0032">Aminotransferase</keyword>
<evidence type="ECO:0000256" key="3">
    <source>
        <dbReference type="ARBA" id="ARBA00011738"/>
    </source>
</evidence>
<dbReference type="SUPFAM" id="SSF53383">
    <property type="entry name" value="PLP-dependent transferases"/>
    <property type="match status" value="1"/>
</dbReference>
<dbReference type="InterPro" id="IPR015421">
    <property type="entry name" value="PyrdxlP-dep_Trfase_major"/>
</dbReference>
<dbReference type="InterPro" id="IPR015422">
    <property type="entry name" value="PyrdxlP-dep_Trfase_small"/>
</dbReference>
<keyword evidence="6" id="KW-0663">Pyridoxal phosphate</keyword>
<evidence type="ECO:0000313" key="9">
    <source>
        <dbReference type="Proteomes" id="UP000321764"/>
    </source>
</evidence>
<evidence type="ECO:0000256" key="2">
    <source>
        <dbReference type="ARBA" id="ARBA00007441"/>
    </source>
</evidence>
<comment type="cofactor">
    <cofactor evidence="1">
        <name>pyridoxal 5'-phosphate</name>
        <dbReference type="ChEBI" id="CHEBI:597326"/>
    </cofactor>
</comment>
<gene>
    <name evidence="8" type="ORF">FME95_11770</name>
</gene>
<dbReference type="GO" id="GO:0033585">
    <property type="term" value="P:L-phenylalanine biosynthetic process from chorismate via phenylpyruvate"/>
    <property type="evidence" value="ECO:0007669"/>
    <property type="project" value="TreeGrafter"/>
</dbReference>
<reference evidence="8 9" key="1">
    <citation type="submission" date="2019-07" db="EMBL/GenBank/DDBJ databases">
        <title>Reinekea sp. strain SSH23 genome sequencing and assembly.</title>
        <authorList>
            <person name="Kim I."/>
        </authorList>
    </citation>
    <scope>NUCLEOTIDE SEQUENCE [LARGE SCALE GENOMIC DNA]</scope>
    <source>
        <strain evidence="8 9">SSH23</strain>
    </source>
</reference>
<proteinExistence type="inferred from homology"/>
<evidence type="ECO:0000259" key="7">
    <source>
        <dbReference type="Pfam" id="PF00155"/>
    </source>
</evidence>
<dbReference type="GO" id="GO:0042802">
    <property type="term" value="F:identical protein binding"/>
    <property type="evidence" value="ECO:0007669"/>
    <property type="project" value="TreeGrafter"/>
</dbReference>
<comment type="subunit">
    <text evidence="3">Homodimer.</text>
</comment>
<dbReference type="InterPro" id="IPR015424">
    <property type="entry name" value="PyrdxlP-dep_Trfase"/>
</dbReference>
<organism evidence="8 9">
    <name type="scientific">Reinekea thalattae</name>
    <dbReference type="NCBI Taxonomy" id="2593301"/>
    <lineage>
        <taxon>Bacteria</taxon>
        <taxon>Pseudomonadati</taxon>
        <taxon>Pseudomonadota</taxon>
        <taxon>Gammaproteobacteria</taxon>
        <taxon>Oceanospirillales</taxon>
        <taxon>Saccharospirillaceae</taxon>
        <taxon>Reinekea</taxon>
    </lineage>
</organism>
<comment type="caution">
    <text evidence="8">The sequence shown here is derived from an EMBL/GenBank/DDBJ whole genome shotgun (WGS) entry which is preliminary data.</text>
</comment>
<dbReference type="RefSeq" id="WP_147714682.1">
    <property type="nucleotide sequence ID" value="NZ_VKAD01000002.1"/>
</dbReference>
<dbReference type="Gene3D" id="3.90.1150.10">
    <property type="entry name" value="Aspartate Aminotransferase, domain 1"/>
    <property type="match status" value="1"/>
</dbReference>
<dbReference type="GO" id="GO:0004069">
    <property type="term" value="F:L-aspartate:2-oxoglutarate aminotransferase activity"/>
    <property type="evidence" value="ECO:0007669"/>
    <property type="project" value="TreeGrafter"/>
</dbReference>
<dbReference type="Gene3D" id="3.40.640.10">
    <property type="entry name" value="Type I PLP-dependent aspartate aminotransferase-like (Major domain)"/>
    <property type="match status" value="1"/>
</dbReference>
<dbReference type="GO" id="GO:0004838">
    <property type="term" value="F:L-tyrosine-2-oxoglutarate transaminase activity"/>
    <property type="evidence" value="ECO:0007669"/>
    <property type="project" value="TreeGrafter"/>
</dbReference>
<dbReference type="InterPro" id="IPR004839">
    <property type="entry name" value="Aminotransferase_I/II_large"/>
</dbReference>
<protein>
    <submittedName>
        <fullName evidence="8">Aspartate/tyrosine/aromatic aminotransferase</fullName>
    </submittedName>
</protein>
<accession>A0A5C8Z5A3</accession>
<sequence length="395" mass="43073">MFQAIPAKKGDSILALMTEYKNDPRTEKMDLGIGVYRDDTGNTPIMQAVLEAQTLLHNSEPTKAYQGLIGDAEFNEVIAKLLLQGTDALNRCAALHTPGASGALRNLGDLIYATKPDATVWISNPSYVNHRPIMEKAGLKVAEYPYLNPETKLVDEQAMLAKLAELGENDVVLLHGCCHNPSGADISIDTWQSIAELANKTGFLPFVDIAYHGLGDGLVEDLKGLHTIVNQVEEVLISTSCSKNFGLYRERTGAAIVVTNTQQQAINSRALMCELARGSYSMPPSHGAGVVKTILNDEALTATWKQELTQMTQRVQGLRNALVAEFQAKTQSNRYDYFAQHKGMFSLTGFSDAMLEKLKQDYGIYIVQGGRINVAGLKQAEIPQLISAILACEGL</sequence>
<dbReference type="Proteomes" id="UP000321764">
    <property type="component" value="Unassembled WGS sequence"/>
</dbReference>
<dbReference type="GO" id="GO:0030170">
    <property type="term" value="F:pyridoxal phosphate binding"/>
    <property type="evidence" value="ECO:0007669"/>
    <property type="project" value="InterPro"/>
</dbReference>
<dbReference type="OrthoDB" id="9766445at2"/>
<dbReference type="InterPro" id="IPR000796">
    <property type="entry name" value="Asp_trans"/>
</dbReference>
<dbReference type="PANTHER" id="PTHR11879">
    <property type="entry name" value="ASPARTATE AMINOTRANSFERASE"/>
    <property type="match status" value="1"/>
</dbReference>
<comment type="similarity">
    <text evidence="2">Belongs to the class-I pyridoxal-phosphate-dependent aminotransferase family.</text>
</comment>
<keyword evidence="9" id="KW-1185">Reference proteome</keyword>
<name>A0A5C8Z5A3_9GAMM</name>
<evidence type="ECO:0000256" key="6">
    <source>
        <dbReference type="ARBA" id="ARBA00022898"/>
    </source>
</evidence>
<dbReference type="NCBIfam" id="NF006719">
    <property type="entry name" value="PRK09257.1"/>
    <property type="match status" value="1"/>
</dbReference>
<dbReference type="CDD" id="cd00609">
    <property type="entry name" value="AAT_like"/>
    <property type="match status" value="1"/>
</dbReference>
<evidence type="ECO:0000256" key="4">
    <source>
        <dbReference type="ARBA" id="ARBA00022576"/>
    </source>
</evidence>
<dbReference type="GO" id="GO:0005829">
    <property type="term" value="C:cytosol"/>
    <property type="evidence" value="ECO:0007669"/>
    <property type="project" value="TreeGrafter"/>
</dbReference>
<dbReference type="AlphaFoldDB" id="A0A5C8Z5A3"/>